<feature type="chain" id="PRO_5026808165" evidence="1">
    <location>
        <begin position="22"/>
        <end position="265"/>
    </location>
</feature>
<feature type="signal peptide" evidence="1">
    <location>
        <begin position="1"/>
        <end position="21"/>
    </location>
</feature>
<evidence type="ECO:0000256" key="1">
    <source>
        <dbReference type="SAM" id="SignalP"/>
    </source>
</evidence>
<dbReference type="Proteomes" id="UP000501534">
    <property type="component" value="Chromosome"/>
</dbReference>
<dbReference type="KEGG" id="uru:DSM104443_01624"/>
<keyword evidence="1" id="KW-0732">Signal</keyword>
<accession>A0A6M4GTA3</accession>
<proteinExistence type="predicted"/>
<sequence>MKKLLQSVAFVAAILSTAAQATSFATDTSDAWYNPNESGWGLTIAQQNDTLFAVLYLYGPGNQATWFVAPSMPFSGVTASGTTYTGTLYQTTGTPYTTLQFDPASVTRRAVGTATFTLTNLTTGTIAYSIDNVAVVKPVTRLTWLSNIMTGNFLGGRVGTYSGCPAGGDSGYREEPGTWAIQHDANGVQMTFAGAAASCTYAGPYAQGGHFGFVTGNFTCTNGTSGNFQAFEVNAQVTALSARLTSTAGNGCAYDGRIAGARRTP</sequence>
<name>A0A6M4GTA3_9PROT</name>
<evidence type="ECO:0000313" key="3">
    <source>
        <dbReference type="Proteomes" id="UP000501534"/>
    </source>
</evidence>
<dbReference type="RefSeq" id="WP_171091170.1">
    <property type="nucleotide sequence ID" value="NZ_CP053069.1"/>
</dbReference>
<keyword evidence="3" id="KW-1185">Reference proteome</keyword>
<protein>
    <submittedName>
        <fullName evidence="2">Uncharacterized protein</fullName>
    </submittedName>
</protein>
<evidence type="ECO:0000313" key="2">
    <source>
        <dbReference type="EMBL" id="QJR10560.1"/>
    </source>
</evidence>
<gene>
    <name evidence="2" type="ORF">DSM104443_01624</name>
</gene>
<reference evidence="2 3" key="1">
    <citation type="submission" date="2020-04" db="EMBL/GenBank/DDBJ databases">
        <title>Usitatibacter rugosus gen. nov., sp. nov. and Usitatibacter palustris sp. nov., novel members of Usitatibacteraceae fam. nov. within the order Nitrosomonadales isolated from soil.</title>
        <authorList>
            <person name="Huber K.J."/>
            <person name="Neumann-Schaal M."/>
            <person name="Geppert A."/>
            <person name="Luckner M."/>
            <person name="Wanner G."/>
            <person name="Overmann J."/>
        </authorList>
    </citation>
    <scope>NUCLEOTIDE SEQUENCE [LARGE SCALE GENOMIC DNA]</scope>
    <source>
        <strain evidence="2 3">0125_3</strain>
    </source>
</reference>
<dbReference type="EMBL" id="CP053069">
    <property type="protein sequence ID" value="QJR10560.1"/>
    <property type="molecule type" value="Genomic_DNA"/>
</dbReference>
<organism evidence="2 3">
    <name type="scientific">Usitatibacter rugosus</name>
    <dbReference type="NCBI Taxonomy" id="2732067"/>
    <lineage>
        <taxon>Bacteria</taxon>
        <taxon>Pseudomonadati</taxon>
        <taxon>Pseudomonadota</taxon>
        <taxon>Betaproteobacteria</taxon>
        <taxon>Nitrosomonadales</taxon>
        <taxon>Usitatibacteraceae</taxon>
        <taxon>Usitatibacter</taxon>
    </lineage>
</organism>
<dbReference type="AlphaFoldDB" id="A0A6M4GTA3"/>